<dbReference type="Proteomes" id="UP000186879">
    <property type="component" value="Chromosome"/>
</dbReference>
<dbReference type="GO" id="GO:0051301">
    <property type="term" value="P:cell division"/>
    <property type="evidence" value="ECO:0007669"/>
    <property type="project" value="UniProtKB-KW"/>
</dbReference>
<dbReference type="EMBL" id="RJJG01000006">
    <property type="protein sequence ID" value="RNI08034.1"/>
    <property type="molecule type" value="Genomic_DNA"/>
</dbReference>
<dbReference type="STRING" id="2177.BHR79_04605"/>
<reference evidence="7 9" key="2">
    <citation type="submission" date="2016-10" db="EMBL/GenBank/DDBJ databases">
        <authorList>
            <person name="de Groot N.N."/>
        </authorList>
    </citation>
    <scope>NUCLEOTIDE SEQUENCE [LARGE SCALE GENOMIC DNA]</scope>
    <source>
        <strain evidence="7 9">Z-7982</strain>
    </source>
</reference>
<reference evidence="6 10" key="3">
    <citation type="submission" date="2018-10" db="EMBL/GenBank/DDBJ databases">
        <title>Cultivation of a novel Methanohalophilus strain from Kebrit Deep of the Red Sea and a genomic comparison of members of the genus Methanohalophilus.</title>
        <authorList>
            <person name="Guan Y."/>
            <person name="Ngugi D.K."/>
            <person name="Stingl U."/>
        </authorList>
    </citation>
    <scope>NUCLEOTIDE SEQUENCE [LARGE SCALE GENOMIC DNA]</scope>
    <source>
        <strain evidence="6 10">DSM 3094</strain>
    </source>
</reference>
<keyword evidence="8" id="KW-1185">Reference proteome</keyword>
<dbReference type="InterPro" id="IPR036390">
    <property type="entry name" value="WH_DNA-bd_sf"/>
</dbReference>
<evidence type="ECO:0000313" key="9">
    <source>
        <dbReference type="Proteomes" id="UP000198669"/>
    </source>
</evidence>
<sequence>MSDREIVEAALFAAGSAVEIQKLQKILNKDKKQVTKLVETLIREYEEREAGLEIVDLGERYVMQVRSKYSDIIRPFAPRELNSPMLRTLSMIAYHQPVVQSDIVDMRGNKAYDHIRELQNRGFIESTPQGRTKLLSTTPLFADYFGLEENKPELIRNKMIELSKQQSGKEGLDRWLGRRFVGFTPMYESLAQMCGIKDYRMVDAYNPTEEELQTLDTVYKMVISRGYKEKVEKYYSGEVIEAGSTTFDDLEEAVNILKSEGDPARVKETLEMLEELKNEYRSRAMTISARVTPETEMVARIVKDLHIGVSKDGILIAPDYETNASGEEIGRDADIFVPSHRNLEGGLIERVKSKYDAVIKGLRKAEEGKAI</sequence>
<dbReference type="PANTHER" id="PTHR34298">
    <property type="entry name" value="SEGREGATION AND CONDENSATION PROTEIN B"/>
    <property type="match status" value="1"/>
</dbReference>
<evidence type="ECO:0000313" key="8">
    <source>
        <dbReference type="Proteomes" id="UP000186879"/>
    </source>
</evidence>
<dbReference type="PANTHER" id="PTHR34298:SF2">
    <property type="entry name" value="SEGREGATION AND CONDENSATION PROTEIN B"/>
    <property type="match status" value="1"/>
</dbReference>
<evidence type="ECO:0000256" key="4">
    <source>
        <dbReference type="ARBA" id="ARBA00023306"/>
    </source>
</evidence>
<keyword evidence="2" id="KW-0132">Cell division</keyword>
<organism evidence="5 8">
    <name type="scientific">Methanohalophilus halophilus</name>
    <dbReference type="NCBI Taxonomy" id="2177"/>
    <lineage>
        <taxon>Archaea</taxon>
        <taxon>Methanobacteriati</taxon>
        <taxon>Methanobacteriota</taxon>
        <taxon>Stenosarchaea group</taxon>
        <taxon>Methanomicrobia</taxon>
        <taxon>Methanosarcinales</taxon>
        <taxon>Methanosarcinaceae</taxon>
        <taxon>Methanohalophilus</taxon>
    </lineage>
</organism>
<dbReference type="SUPFAM" id="SSF46785">
    <property type="entry name" value="Winged helix' DNA-binding domain"/>
    <property type="match status" value="2"/>
</dbReference>
<evidence type="ECO:0000313" key="6">
    <source>
        <dbReference type="EMBL" id="RNI08034.1"/>
    </source>
</evidence>
<dbReference type="GeneID" id="30583019"/>
<proteinExistence type="predicted"/>
<dbReference type="Proteomes" id="UP000267921">
    <property type="component" value="Unassembled WGS sequence"/>
</dbReference>
<dbReference type="EMBL" id="CP017921">
    <property type="protein sequence ID" value="APH38839.1"/>
    <property type="molecule type" value="Genomic_DNA"/>
</dbReference>
<dbReference type="Pfam" id="PF04079">
    <property type="entry name" value="SMC_ScpB"/>
    <property type="match status" value="1"/>
</dbReference>
<dbReference type="KEGG" id="mhaz:BHR79_04605"/>
<dbReference type="EMBL" id="FNMU01000004">
    <property type="protein sequence ID" value="SDW70257.1"/>
    <property type="molecule type" value="Genomic_DNA"/>
</dbReference>
<evidence type="ECO:0000256" key="3">
    <source>
        <dbReference type="ARBA" id="ARBA00022829"/>
    </source>
</evidence>
<dbReference type="InterPro" id="IPR005234">
    <property type="entry name" value="ScpB_csome_segregation"/>
</dbReference>
<reference evidence="5 8" key="1">
    <citation type="submission" date="2016-10" db="EMBL/GenBank/DDBJ databases">
        <title>Methanohalophilus halophilus.</title>
        <authorList>
            <person name="L'haridon S."/>
        </authorList>
    </citation>
    <scope>NUCLEOTIDE SEQUENCE [LARGE SCALE GENOMIC DNA]</scope>
    <source>
        <strain evidence="5 8">Z-7982</strain>
    </source>
</reference>
<keyword evidence="1" id="KW-0963">Cytoplasm</keyword>
<accession>A0A1L3Q1T6</accession>
<evidence type="ECO:0000256" key="2">
    <source>
        <dbReference type="ARBA" id="ARBA00022618"/>
    </source>
</evidence>
<gene>
    <name evidence="6" type="primary">scpB</name>
    <name evidence="5" type="ORF">BHR79_04605</name>
    <name evidence="6" type="ORF">EFE40_08780</name>
    <name evidence="7" type="ORF">SAMN04515625_1451</name>
</gene>
<evidence type="ECO:0000313" key="5">
    <source>
        <dbReference type="EMBL" id="APH38839.1"/>
    </source>
</evidence>
<dbReference type="Proteomes" id="UP000198669">
    <property type="component" value="Unassembled WGS sequence"/>
</dbReference>
<name>A0A1L3Q1T6_9EURY</name>
<protein>
    <submittedName>
        <fullName evidence="7">Condensin subunit ScpB</fullName>
    </submittedName>
    <submittedName>
        <fullName evidence="5">SMC-Scp complex subunit ScpB</fullName>
    </submittedName>
</protein>
<dbReference type="AlphaFoldDB" id="A0A1L3Q1T6"/>
<dbReference type="NCBIfam" id="TIGR00281">
    <property type="entry name" value="SMC-Scp complex subunit ScpB"/>
    <property type="match status" value="1"/>
</dbReference>
<dbReference type="InterPro" id="IPR036388">
    <property type="entry name" value="WH-like_DNA-bd_sf"/>
</dbReference>
<keyword evidence="3" id="KW-0159">Chromosome partition</keyword>
<evidence type="ECO:0000256" key="1">
    <source>
        <dbReference type="ARBA" id="ARBA00022490"/>
    </source>
</evidence>
<evidence type="ECO:0000313" key="7">
    <source>
        <dbReference type="EMBL" id="SDW70257.1"/>
    </source>
</evidence>
<dbReference type="Gene3D" id="1.10.10.10">
    <property type="entry name" value="Winged helix-like DNA-binding domain superfamily/Winged helix DNA-binding domain"/>
    <property type="match status" value="2"/>
</dbReference>
<dbReference type="RefSeq" id="WP_072561285.1">
    <property type="nucleotide sequence ID" value="NZ_CP017921.1"/>
</dbReference>
<dbReference type="GO" id="GO:0051304">
    <property type="term" value="P:chromosome separation"/>
    <property type="evidence" value="ECO:0007669"/>
    <property type="project" value="InterPro"/>
</dbReference>
<keyword evidence="4" id="KW-0131">Cell cycle</keyword>
<dbReference type="OrthoDB" id="8628at2157"/>
<evidence type="ECO:0000313" key="10">
    <source>
        <dbReference type="Proteomes" id="UP000267921"/>
    </source>
</evidence>